<dbReference type="EMBL" id="CAJOBA010005659">
    <property type="protein sequence ID" value="CAF3750690.1"/>
    <property type="molecule type" value="Genomic_DNA"/>
</dbReference>
<dbReference type="Pfam" id="PF00149">
    <property type="entry name" value="Metallophos"/>
    <property type="match status" value="1"/>
</dbReference>
<dbReference type="AlphaFoldDB" id="A0A8S2DVW7"/>
<dbReference type="EMBL" id="CAJNOK010005653">
    <property type="protein sequence ID" value="CAF0980059.1"/>
    <property type="molecule type" value="Genomic_DNA"/>
</dbReference>
<dbReference type="GO" id="GO:0016791">
    <property type="term" value="F:phosphatase activity"/>
    <property type="evidence" value="ECO:0007669"/>
    <property type="project" value="TreeGrafter"/>
</dbReference>
<dbReference type="GO" id="GO:0000298">
    <property type="term" value="F:endopolyphosphatase activity"/>
    <property type="evidence" value="ECO:0007669"/>
    <property type="project" value="TreeGrafter"/>
</dbReference>
<dbReference type="Proteomes" id="UP000677228">
    <property type="component" value="Unassembled WGS sequence"/>
</dbReference>
<reference evidence="2" key="1">
    <citation type="submission" date="2021-02" db="EMBL/GenBank/DDBJ databases">
        <authorList>
            <person name="Nowell W R."/>
        </authorList>
    </citation>
    <scope>NUCLEOTIDE SEQUENCE</scope>
</reference>
<dbReference type="Proteomes" id="UP000682733">
    <property type="component" value="Unassembled WGS sequence"/>
</dbReference>
<evidence type="ECO:0000313" key="4">
    <source>
        <dbReference type="Proteomes" id="UP000677228"/>
    </source>
</evidence>
<evidence type="ECO:0000313" key="2">
    <source>
        <dbReference type="EMBL" id="CAF0980059.1"/>
    </source>
</evidence>
<evidence type="ECO:0000313" key="3">
    <source>
        <dbReference type="EMBL" id="CAF3750690.1"/>
    </source>
</evidence>
<dbReference type="PANTHER" id="PTHR42850">
    <property type="entry name" value="METALLOPHOSPHOESTERASE"/>
    <property type="match status" value="1"/>
</dbReference>
<dbReference type="SUPFAM" id="SSF56300">
    <property type="entry name" value="Metallo-dependent phosphatases"/>
    <property type="match status" value="1"/>
</dbReference>
<dbReference type="Gene3D" id="3.60.21.10">
    <property type="match status" value="1"/>
</dbReference>
<dbReference type="InterPro" id="IPR050126">
    <property type="entry name" value="Ap4A_hydrolase"/>
</dbReference>
<dbReference type="InterPro" id="IPR029052">
    <property type="entry name" value="Metallo-depent_PP-like"/>
</dbReference>
<name>A0A8S2DVW7_9BILA</name>
<feature type="domain" description="Calcineurin-like phosphoesterase" evidence="1">
    <location>
        <begin position="17"/>
        <end position="187"/>
    </location>
</feature>
<dbReference type="GO" id="GO:0005737">
    <property type="term" value="C:cytoplasm"/>
    <property type="evidence" value="ECO:0007669"/>
    <property type="project" value="TreeGrafter"/>
</dbReference>
<organism evidence="2 4">
    <name type="scientific">Didymodactylos carnosus</name>
    <dbReference type="NCBI Taxonomy" id="1234261"/>
    <lineage>
        <taxon>Eukaryota</taxon>
        <taxon>Metazoa</taxon>
        <taxon>Spiralia</taxon>
        <taxon>Gnathifera</taxon>
        <taxon>Rotifera</taxon>
        <taxon>Eurotatoria</taxon>
        <taxon>Bdelloidea</taxon>
        <taxon>Philodinida</taxon>
        <taxon>Philodinidae</taxon>
        <taxon>Didymodactylos</taxon>
    </lineage>
</organism>
<comment type="caution">
    <text evidence="2">The sequence shown here is derived from an EMBL/GenBank/DDBJ whole genome shotgun (WGS) entry which is preliminary data.</text>
</comment>
<evidence type="ECO:0000259" key="1">
    <source>
        <dbReference type="Pfam" id="PF00149"/>
    </source>
</evidence>
<sequence length="264" mass="29351">MISFLHRIYSSIDSSHRTLIVGDVHGCIDELNELISKALPNYDQSTDMILFVGDLVGKGPSSLEVVDRVRQLGGHSVLGNHDQYLLKCAEQQGRLDELKILKPDNPIDYSYLACLPAFKEPSLSDSEHHALASEASLDQLEFLSTLPLTITIPFYDIVIVHAGLRPQISSLNDQNPFDLLKMRDILDDGSTSEKRGVGQPWASKWSGKEFVVFGHDAARNLQVFDHALGLDTACCYGKELTGYLLPDKKIISVKAKRIYSKPEN</sequence>
<dbReference type="PANTHER" id="PTHR42850:SF4">
    <property type="entry name" value="ZINC-DEPENDENT ENDOPOLYPHOSPHATASE"/>
    <property type="match status" value="1"/>
</dbReference>
<proteinExistence type="predicted"/>
<protein>
    <recommendedName>
        <fullName evidence="1">Calcineurin-like phosphoesterase domain-containing protein</fullName>
    </recommendedName>
</protein>
<gene>
    <name evidence="2" type="ORF">OVA965_LOCUS13537</name>
    <name evidence="3" type="ORF">TMI583_LOCUS13540</name>
</gene>
<dbReference type="GO" id="GO:0006798">
    <property type="term" value="P:polyphosphate catabolic process"/>
    <property type="evidence" value="ECO:0007669"/>
    <property type="project" value="TreeGrafter"/>
</dbReference>
<dbReference type="InterPro" id="IPR004843">
    <property type="entry name" value="Calcineurin-like_PHP"/>
</dbReference>
<accession>A0A8S2DVW7</accession>